<keyword evidence="3" id="KW-1185">Reference proteome</keyword>
<dbReference type="HOGENOM" id="CLU_1725986_0_0_1"/>
<dbReference type="EnsemblProtists" id="PYU1_T011646">
    <property type="protein sequence ID" value="PYU1_T011646"/>
    <property type="gene ID" value="PYU1_G011620"/>
</dbReference>
<dbReference type="PANTHER" id="PTHR38489:SF1">
    <property type="entry name" value="HISTONE CHAPERONE DOMAIN-CONTAINING PROTEIN"/>
    <property type="match status" value="1"/>
</dbReference>
<reference evidence="3" key="2">
    <citation type="submission" date="2010-04" db="EMBL/GenBank/DDBJ databases">
        <authorList>
            <person name="Buell R."/>
            <person name="Hamilton J."/>
            <person name="Hostetler J."/>
        </authorList>
    </citation>
    <scope>NUCLEOTIDE SEQUENCE [LARGE SCALE GENOMIC DNA]</scope>
    <source>
        <strain evidence="3">DAOM:BR144</strain>
    </source>
</reference>
<dbReference type="Pfam" id="PF15370">
    <property type="entry name" value="NOPCHAP1"/>
    <property type="match status" value="1"/>
</dbReference>
<dbReference type="EMBL" id="GL376611">
    <property type="status" value="NOT_ANNOTATED_CDS"/>
    <property type="molecule type" value="Genomic_DNA"/>
</dbReference>
<dbReference type="OMA" id="MNFALSM"/>
<evidence type="ECO:0000256" key="1">
    <source>
        <dbReference type="SAM" id="MobiDB-lite"/>
    </source>
</evidence>
<name>K3X347_GLOUD</name>
<proteinExistence type="predicted"/>
<feature type="compositionally biased region" description="Polar residues" evidence="1">
    <location>
        <begin position="119"/>
        <end position="137"/>
    </location>
</feature>
<dbReference type="eggNOG" id="ENOG502SAEP">
    <property type="taxonomic scope" value="Eukaryota"/>
</dbReference>
<evidence type="ECO:0000313" key="2">
    <source>
        <dbReference type="EnsemblProtists" id="PYU1_T011646"/>
    </source>
</evidence>
<dbReference type="STRING" id="431595.K3X347"/>
<dbReference type="GO" id="GO:0000492">
    <property type="term" value="P:box C/D snoRNP assembly"/>
    <property type="evidence" value="ECO:0007669"/>
    <property type="project" value="InterPro"/>
</dbReference>
<feature type="compositionally biased region" description="Basic and acidic residues" evidence="1">
    <location>
        <begin position="50"/>
        <end position="68"/>
    </location>
</feature>
<feature type="region of interest" description="Disordered" evidence="1">
    <location>
        <begin position="44"/>
        <end position="152"/>
    </location>
</feature>
<dbReference type="VEuPathDB" id="FungiDB:PYU1_G011620"/>
<protein>
    <submittedName>
        <fullName evidence="2">Uncharacterized protein</fullName>
    </submittedName>
</protein>
<dbReference type="PANTHER" id="PTHR38489">
    <property type="entry name" value="HISTONE CHAPERONE DOMAIN-CONTAINING PROTEIN"/>
    <property type="match status" value="1"/>
</dbReference>
<accession>K3X347</accession>
<dbReference type="InterPro" id="IPR027921">
    <property type="entry name" value="NOPCHAP1"/>
</dbReference>
<dbReference type="InParanoid" id="K3X347"/>
<organism evidence="2 3">
    <name type="scientific">Globisporangium ultimum (strain ATCC 200006 / CBS 805.95 / DAOM BR144)</name>
    <name type="common">Pythium ultimum</name>
    <dbReference type="NCBI Taxonomy" id="431595"/>
    <lineage>
        <taxon>Eukaryota</taxon>
        <taxon>Sar</taxon>
        <taxon>Stramenopiles</taxon>
        <taxon>Oomycota</taxon>
        <taxon>Peronosporomycetes</taxon>
        <taxon>Pythiales</taxon>
        <taxon>Pythiaceae</taxon>
        <taxon>Globisporangium</taxon>
    </lineage>
</organism>
<reference evidence="3" key="1">
    <citation type="journal article" date="2010" name="Genome Biol.">
        <title>Genome sequence of the necrotrophic plant pathogen Pythium ultimum reveals original pathogenicity mechanisms and effector repertoire.</title>
        <authorList>
            <person name="Levesque C.A."/>
            <person name="Brouwer H."/>
            <person name="Cano L."/>
            <person name="Hamilton J.P."/>
            <person name="Holt C."/>
            <person name="Huitema E."/>
            <person name="Raffaele S."/>
            <person name="Robideau G.P."/>
            <person name="Thines M."/>
            <person name="Win J."/>
            <person name="Zerillo M.M."/>
            <person name="Beakes G.W."/>
            <person name="Boore J.L."/>
            <person name="Busam D."/>
            <person name="Dumas B."/>
            <person name="Ferriera S."/>
            <person name="Fuerstenberg S.I."/>
            <person name="Gachon C.M."/>
            <person name="Gaulin E."/>
            <person name="Govers F."/>
            <person name="Grenville-Briggs L."/>
            <person name="Horner N."/>
            <person name="Hostetler J."/>
            <person name="Jiang R.H."/>
            <person name="Johnson J."/>
            <person name="Krajaejun T."/>
            <person name="Lin H."/>
            <person name="Meijer H.J."/>
            <person name="Moore B."/>
            <person name="Morris P."/>
            <person name="Phuntmart V."/>
            <person name="Puiu D."/>
            <person name="Shetty J."/>
            <person name="Stajich J.E."/>
            <person name="Tripathy S."/>
            <person name="Wawra S."/>
            <person name="van West P."/>
            <person name="Whitty B.R."/>
            <person name="Coutinho P.M."/>
            <person name="Henrissat B."/>
            <person name="Martin F."/>
            <person name="Thomas P.D."/>
            <person name="Tyler B.M."/>
            <person name="De Vries R.P."/>
            <person name="Kamoun S."/>
            <person name="Yandell M."/>
            <person name="Tisserat N."/>
            <person name="Buell C.R."/>
        </authorList>
    </citation>
    <scope>NUCLEOTIDE SEQUENCE</scope>
    <source>
        <strain evidence="3">DAOM:BR144</strain>
    </source>
</reference>
<feature type="compositionally biased region" description="Acidic residues" evidence="1">
    <location>
        <begin position="90"/>
        <end position="107"/>
    </location>
</feature>
<dbReference type="Proteomes" id="UP000019132">
    <property type="component" value="Unassembled WGS sequence"/>
</dbReference>
<reference evidence="2" key="3">
    <citation type="submission" date="2015-02" db="UniProtKB">
        <authorList>
            <consortium name="EnsemblProtists"/>
        </authorList>
    </citation>
    <scope>IDENTIFICATION</scope>
    <source>
        <strain evidence="2">DAOM BR144</strain>
    </source>
</reference>
<sequence length="152" mass="16358">MQADDVPMAAAPPAFPKLPKSALFSKLQSFLPVMEQENKKLEEAVAAGEGAKHSIEVDEEGKDNKEAAEAGDTQEKPQVIEMNFALGMMENDDSDSENSSDDDEDGDIDLKSSILAAKTNGTSPDNSAPSAFNMQLSRDTEAKSRPLIQELN</sequence>
<dbReference type="AlphaFoldDB" id="K3X347"/>
<evidence type="ECO:0000313" key="3">
    <source>
        <dbReference type="Proteomes" id="UP000019132"/>
    </source>
</evidence>